<proteinExistence type="predicted"/>
<protein>
    <submittedName>
        <fullName evidence="1">Uncharacterized protein</fullName>
    </submittedName>
</protein>
<dbReference type="AlphaFoldDB" id="A0A9P5V9G0"/>
<organism evidence="1 2">
    <name type="scientific">Linnemannia schmuckeri</name>
    <dbReference type="NCBI Taxonomy" id="64567"/>
    <lineage>
        <taxon>Eukaryota</taxon>
        <taxon>Fungi</taxon>
        <taxon>Fungi incertae sedis</taxon>
        <taxon>Mucoromycota</taxon>
        <taxon>Mortierellomycotina</taxon>
        <taxon>Mortierellomycetes</taxon>
        <taxon>Mortierellales</taxon>
        <taxon>Mortierellaceae</taxon>
        <taxon>Linnemannia</taxon>
    </lineage>
</organism>
<feature type="non-terminal residue" evidence="1">
    <location>
        <position position="60"/>
    </location>
</feature>
<comment type="caution">
    <text evidence="1">The sequence shown here is derived from an EMBL/GenBank/DDBJ whole genome shotgun (WGS) entry which is preliminary data.</text>
</comment>
<dbReference type="EMBL" id="JAAAUQ010000634">
    <property type="protein sequence ID" value="KAF9148622.1"/>
    <property type="molecule type" value="Genomic_DNA"/>
</dbReference>
<accession>A0A9P5V9G0</accession>
<reference evidence="1" key="1">
    <citation type="journal article" date="2020" name="Fungal Divers.">
        <title>Resolving the Mortierellaceae phylogeny through synthesis of multi-gene phylogenetics and phylogenomics.</title>
        <authorList>
            <person name="Vandepol N."/>
            <person name="Liber J."/>
            <person name="Desiro A."/>
            <person name="Na H."/>
            <person name="Kennedy M."/>
            <person name="Barry K."/>
            <person name="Grigoriev I.V."/>
            <person name="Miller A.N."/>
            <person name="O'Donnell K."/>
            <person name="Stajich J.E."/>
            <person name="Bonito G."/>
        </authorList>
    </citation>
    <scope>NUCLEOTIDE SEQUENCE</scope>
    <source>
        <strain evidence="1">NRRL 6426</strain>
    </source>
</reference>
<evidence type="ECO:0000313" key="2">
    <source>
        <dbReference type="Proteomes" id="UP000748756"/>
    </source>
</evidence>
<keyword evidence="2" id="KW-1185">Reference proteome</keyword>
<evidence type="ECO:0000313" key="1">
    <source>
        <dbReference type="EMBL" id="KAF9148622.1"/>
    </source>
</evidence>
<sequence>MTRFGYTTNTSLEDGLCESCMSYRPEDLCSACAYCAECCSCKGDVCRKCRIQNPKDVCKT</sequence>
<gene>
    <name evidence="1" type="ORF">BG015_009629</name>
</gene>
<dbReference type="Proteomes" id="UP000748756">
    <property type="component" value="Unassembled WGS sequence"/>
</dbReference>
<name>A0A9P5V9G0_9FUNG</name>